<proteinExistence type="predicted"/>
<protein>
    <submittedName>
        <fullName evidence="1">Uncharacterized protein</fullName>
    </submittedName>
</protein>
<dbReference type="EMBL" id="RCHS01001291">
    <property type="protein sequence ID" value="RMX54258.1"/>
    <property type="molecule type" value="Genomic_DNA"/>
</dbReference>
<reference evidence="1 2" key="1">
    <citation type="journal article" date="2018" name="Sci. Rep.">
        <title>Comparative analysis of the Pocillopora damicornis genome highlights role of immune system in coral evolution.</title>
        <authorList>
            <person name="Cunning R."/>
            <person name="Bay R.A."/>
            <person name="Gillette P."/>
            <person name="Baker A.C."/>
            <person name="Traylor-Knowles N."/>
        </authorList>
    </citation>
    <scope>NUCLEOTIDE SEQUENCE [LARGE SCALE GENOMIC DNA]</scope>
    <source>
        <strain evidence="1">RSMAS</strain>
        <tissue evidence="1">Whole animal</tissue>
    </source>
</reference>
<organism evidence="1 2">
    <name type="scientific">Pocillopora damicornis</name>
    <name type="common">Cauliflower coral</name>
    <name type="synonym">Millepora damicornis</name>
    <dbReference type="NCBI Taxonomy" id="46731"/>
    <lineage>
        <taxon>Eukaryota</taxon>
        <taxon>Metazoa</taxon>
        <taxon>Cnidaria</taxon>
        <taxon>Anthozoa</taxon>
        <taxon>Hexacorallia</taxon>
        <taxon>Scleractinia</taxon>
        <taxon>Astrocoeniina</taxon>
        <taxon>Pocilloporidae</taxon>
        <taxon>Pocillopora</taxon>
    </lineage>
</organism>
<evidence type="ECO:0000313" key="2">
    <source>
        <dbReference type="Proteomes" id="UP000275408"/>
    </source>
</evidence>
<sequence>MDVVRNHLGCSGWPACYSNELHTVGTKSRGLLFTKIDPFRRNSLCYFMGCGSRGIWGSKWTQLRPHGLRFQRPHFTPFLTPCSAGVNLLHQDLSICDGIRVNAYVFPAFSLIGPLLRFLRSQRATVTFMAPRLSPLPVWWPIINSMSKKKVLIAFKGSTYTILFPKKQGFQFGELPFELWAFRVGPTTLAMVPRLLVPAVSCPKCSYPNDNSFKFCQRCSYKRQLQASMTTTSLKAPINWIAIKERKDSLEKRLLSTPKRTPSFLTTC</sequence>
<name>A0A3M6ULM1_POCDA</name>
<keyword evidence="2" id="KW-1185">Reference proteome</keyword>
<evidence type="ECO:0000313" key="1">
    <source>
        <dbReference type="EMBL" id="RMX54258.1"/>
    </source>
</evidence>
<dbReference type="Proteomes" id="UP000275408">
    <property type="component" value="Unassembled WGS sequence"/>
</dbReference>
<dbReference type="AlphaFoldDB" id="A0A3M6ULM1"/>
<accession>A0A3M6ULM1</accession>
<gene>
    <name evidence="1" type="ORF">pdam_00023256</name>
</gene>
<comment type="caution">
    <text evidence="1">The sequence shown here is derived from an EMBL/GenBank/DDBJ whole genome shotgun (WGS) entry which is preliminary data.</text>
</comment>